<dbReference type="NCBIfam" id="TIGR00016">
    <property type="entry name" value="ackA"/>
    <property type="match status" value="1"/>
</dbReference>
<name>A0A2W4YK52_9CYAN</name>
<dbReference type="GO" id="GO:0008776">
    <property type="term" value="F:acetate kinase activity"/>
    <property type="evidence" value="ECO:0007669"/>
    <property type="project" value="UniProtKB-UniRule"/>
</dbReference>
<feature type="binding site" evidence="6">
    <location>
        <begin position="336"/>
        <end position="340"/>
    </location>
    <ligand>
        <name>ATP</name>
        <dbReference type="ChEBI" id="CHEBI:30616"/>
    </ligand>
</feature>
<evidence type="ECO:0000256" key="4">
    <source>
        <dbReference type="ARBA" id="ARBA00022777"/>
    </source>
</evidence>
<evidence type="ECO:0000256" key="3">
    <source>
        <dbReference type="ARBA" id="ARBA00022741"/>
    </source>
</evidence>
<dbReference type="GO" id="GO:0006085">
    <property type="term" value="P:acetyl-CoA biosynthetic process"/>
    <property type="evidence" value="ECO:0007669"/>
    <property type="project" value="UniProtKB-UniRule"/>
</dbReference>
<keyword evidence="6" id="KW-0479">Metal-binding</keyword>
<dbReference type="InterPro" id="IPR023865">
    <property type="entry name" value="Aliphatic_acid_kinase_CS"/>
</dbReference>
<evidence type="ECO:0000256" key="1">
    <source>
        <dbReference type="ARBA" id="ARBA00008748"/>
    </source>
</evidence>
<comment type="catalytic activity">
    <reaction evidence="6">
        <text>acetate + ATP = acetyl phosphate + ADP</text>
        <dbReference type="Rhea" id="RHEA:11352"/>
        <dbReference type="ChEBI" id="CHEBI:22191"/>
        <dbReference type="ChEBI" id="CHEBI:30089"/>
        <dbReference type="ChEBI" id="CHEBI:30616"/>
        <dbReference type="ChEBI" id="CHEBI:456216"/>
        <dbReference type="EC" id="2.7.2.1"/>
    </reaction>
</comment>
<evidence type="ECO:0000256" key="2">
    <source>
        <dbReference type="ARBA" id="ARBA00022679"/>
    </source>
</evidence>
<feature type="binding site" evidence="6">
    <location>
        <begin position="288"/>
        <end position="290"/>
    </location>
    <ligand>
        <name>ATP</name>
        <dbReference type="ChEBI" id="CHEBI:30616"/>
    </ligand>
</feature>
<reference evidence="9" key="1">
    <citation type="submission" date="2018-04" db="EMBL/GenBank/DDBJ databases">
        <authorList>
            <person name="Cornet L."/>
        </authorList>
    </citation>
    <scope>NUCLEOTIDE SEQUENCE [LARGE SCALE GENOMIC DNA]</scope>
</reference>
<keyword evidence="6" id="KW-0460">Magnesium</keyword>
<dbReference type="PIRSF" id="PIRSF000722">
    <property type="entry name" value="Acetate_prop_kin"/>
    <property type="match status" value="1"/>
</dbReference>
<comment type="subcellular location">
    <subcellularLocation>
        <location evidence="6">Cytoplasm</location>
    </subcellularLocation>
</comment>
<dbReference type="EMBL" id="QBMP01000270">
    <property type="protein sequence ID" value="PZO47511.1"/>
    <property type="molecule type" value="Genomic_DNA"/>
</dbReference>
<proteinExistence type="inferred from homology"/>
<evidence type="ECO:0000313" key="9">
    <source>
        <dbReference type="Proteomes" id="UP000249794"/>
    </source>
</evidence>
<dbReference type="PANTHER" id="PTHR21060">
    <property type="entry name" value="ACETATE KINASE"/>
    <property type="match status" value="1"/>
</dbReference>
<keyword evidence="4 6" id="KW-0418">Kinase</keyword>
<dbReference type="HAMAP" id="MF_00020">
    <property type="entry name" value="Acetate_kinase"/>
    <property type="match status" value="1"/>
</dbReference>
<feature type="binding site" evidence="6">
    <location>
        <position position="389"/>
    </location>
    <ligand>
        <name>Mg(2+)</name>
        <dbReference type="ChEBI" id="CHEBI:18420"/>
    </ligand>
</feature>
<feature type="binding site" evidence="6">
    <location>
        <position position="14"/>
    </location>
    <ligand>
        <name>ATP</name>
        <dbReference type="ChEBI" id="CHEBI:30616"/>
    </ligand>
</feature>
<organism evidence="8 9">
    <name type="scientific">Phormidesmis priestleyi</name>
    <dbReference type="NCBI Taxonomy" id="268141"/>
    <lineage>
        <taxon>Bacteria</taxon>
        <taxon>Bacillati</taxon>
        <taxon>Cyanobacteriota</taxon>
        <taxon>Cyanophyceae</taxon>
        <taxon>Leptolyngbyales</taxon>
        <taxon>Leptolyngbyaceae</taxon>
        <taxon>Phormidesmis</taxon>
    </lineage>
</organism>
<sequence length="410" mass="44689">MKILVLNAGSSSQKSCLYDIEGSLPTQAPAPVWEAELDWITPQSEARITSKTKDSVQQEATLSFSSRKESILYLLSLLYSGPTKVISSLDEISAVGHRVVHGGQDYQSSAIIDAEVKAAINRLSALAPDHNPANLEGIELMEQLLCDVPQVAVFDTAFHSQMPQVAATYPGPYDWLEQGIRRYGFHGISHQYCANKSAQILNRSLEELRLITCHLGNGCSLAAVKNGQSIDTTMGFTPLDGLMMGTRSGSVDPSILIYLMRKGYSADKLDNMLNEQSGLEGISGISQDMREISKAVNQNDNRAKLARDLYIHRLKACFGAMLMSLGGVDAIAFTAGIGEHSSWVRAAACEGMAFLGLTLDVEKNENSPVDRDIATIASAVRVLVIKAREDWAIAQSCWHLIQKRTRSIAE</sequence>
<comment type="function">
    <text evidence="6">Catalyzes the formation of acetyl phosphate from acetate and ATP. Can also catalyze the reverse reaction.</text>
</comment>
<feature type="site" description="Transition state stabilizer" evidence="6">
    <location>
        <position position="186"/>
    </location>
</feature>
<protein>
    <recommendedName>
        <fullName evidence="6">Acetate kinase</fullName>
        <ecNumber evidence="6">2.7.2.1</ecNumber>
    </recommendedName>
    <alternativeName>
        <fullName evidence="6">Acetokinase</fullName>
    </alternativeName>
</protein>
<dbReference type="GO" id="GO:0006083">
    <property type="term" value="P:acetate metabolic process"/>
    <property type="evidence" value="ECO:0007669"/>
    <property type="project" value="TreeGrafter"/>
</dbReference>
<feature type="binding site" evidence="6">
    <location>
        <position position="7"/>
    </location>
    <ligand>
        <name>Mg(2+)</name>
        <dbReference type="ChEBI" id="CHEBI:18420"/>
    </ligand>
</feature>
<dbReference type="PROSITE" id="PS01075">
    <property type="entry name" value="ACETATE_KINASE_1"/>
    <property type="match status" value="1"/>
</dbReference>
<dbReference type="Gene3D" id="3.30.420.40">
    <property type="match status" value="2"/>
</dbReference>
<feature type="binding site" evidence="6">
    <location>
        <position position="98"/>
    </location>
    <ligand>
        <name>substrate</name>
    </ligand>
</feature>
<dbReference type="EC" id="2.7.2.1" evidence="6"/>
<keyword evidence="3 6" id="KW-0547">Nucleotide-binding</keyword>
<dbReference type="Pfam" id="PF00871">
    <property type="entry name" value="Acetate_kinase"/>
    <property type="match status" value="1"/>
</dbReference>
<dbReference type="PRINTS" id="PR00471">
    <property type="entry name" value="ACETATEKNASE"/>
</dbReference>
<keyword evidence="6" id="KW-0963">Cytoplasm</keyword>
<dbReference type="UniPathway" id="UPA00340">
    <property type="reaction ID" value="UER00458"/>
</dbReference>
<feature type="active site" description="Proton donor/acceptor" evidence="6">
    <location>
        <position position="155"/>
    </location>
</feature>
<comment type="similarity">
    <text evidence="1 6 7">Belongs to the acetokinase family.</text>
</comment>
<dbReference type="InterPro" id="IPR000890">
    <property type="entry name" value="Aliphatic_acid_kin_short-chain"/>
</dbReference>
<comment type="pathway">
    <text evidence="6">Metabolic intermediate biosynthesis; acetyl-CoA biosynthesis; acetyl-CoA from acetate: step 1/2.</text>
</comment>
<comment type="cofactor">
    <cofactor evidence="6">
        <name>Mg(2+)</name>
        <dbReference type="ChEBI" id="CHEBI:18420"/>
    </cofactor>
    <cofactor evidence="6">
        <name>Mn(2+)</name>
        <dbReference type="ChEBI" id="CHEBI:29035"/>
    </cofactor>
    <text evidence="6">Mg(2+). Can also accept Mn(2+).</text>
</comment>
<dbReference type="CDD" id="cd24010">
    <property type="entry name" value="ASKHA_NBD_AcK_PK"/>
    <property type="match status" value="1"/>
</dbReference>
<dbReference type="InterPro" id="IPR004372">
    <property type="entry name" value="Ac/propionate_kinase"/>
</dbReference>
<evidence type="ECO:0000256" key="5">
    <source>
        <dbReference type="ARBA" id="ARBA00022840"/>
    </source>
</evidence>
<dbReference type="GO" id="GO:0005737">
    <property type="term" value="C:cytoplasm"/>
    <property type="evidence" value="ECO:0007669"/>
    <property type="project" value="UniProtKB-SubCell"/>
</dbReference>
<dbReference type="Proteomes" id="UP000249794">
    <property type="component" value="Unassembled WGS sequence"/>
</dbReference>
<dbReference type="SUPFAM" id="SSF53067">
    <property type="entry name" value="Actin-like ATPase domain"/>
    <property type="match status" value="2"/>
</dbReference>
<dbReference type="PROSITE" id="PS01076">
    <property type="entry name" value="ACETATE_KINASE_2"/>
    <property type="match status" value="1"/>
</dbReference>
<feature type="site" description="Transition state stabilizer" evidence="6">
    <location>
        <position position="247"/>
    </location>
</feature>
<dbReference type="AlphaFoldDB" id="A0A2W4YK52"/>
<evidence type="ECO:0000313" key="8">
    <source>
        <dbReference type="EMBL" id="PZO47511.1"/>
    </source>
</evidence>
<dbReference type="GO" id="GO:0000287">
    <property type="term" value="F:magnesium ion binding"/>
    <property type="evidence" value="ECO:0007669"/>
    <property type="project" value="UniProtKB-UniRule"/>
</dbReference>
<dbReference type="InterPro" id="IPR043129">
    <property type="entry name" value="ATPase_NBD"/>
</dbReference>
<keyword evidence="2 6" id="KW-0808">Transferase</keyword>
<accession>A0A2W4YK52</accession>
<reference evidence="8 9" key="2">
    <citation type="submission" date="2018-06" db="EMBL/GenBank/DDBJ databases">
        <title>Metagenomic assembly of (sub)arctic Cyanobacteria and their associated microbiome from non-axenic cultures.</title>
        <authorList>
            <person name="Baurain D."/>
        </authorList>
    </citation>
    <scope>NUCLEOTIDE SEQUENCE [LARGE SCALE GENOMIC DNA]</scope>
    <source>
        <strain evidence="8">ULC027bin1</strain>
    </source>
</reference>
<keyword evidence="5 6" id="KW-0067">ATP-binding</keyword>
<comment type="caution">
    <text evidence="8">The sequence shown here is derived from an EMBL/GenBank/DDBJ whole genome shotgun (WGS) entry which is preliminary data.</text>
</comment>
<dbReference type="GO" id="GO:0005524">
    <property type="term" value="F:ATP binding"/>
    <property type="evidence" value="ECO:0007669"/>
    <property type="project" value="UniProtKB-KW"/>
</dbReference>
<comment type="subunit">
    <text evidence="6">Homodimer.</text>
</comment>
<dbReference type="PANTHER" id="PTHR21060:SF15">
    <property type="entry name" value="ACETATE KINASE-RELATED"/>
    <property type="match status" value="1"/>
</dbReference>
<gene>
    <name evidence="6" type="primary">ackA</name>
    <name evidence="8" type="ORF">DCF15_18945</name>
</gene>
<evidence type="ECO:0000256" key="7">
    <source>
        <dbReference type="RuleBase" id="RU003835"/>
    </source>
</evidence>
<feature type="binding site" evidence="6">
    <location>
        <begin position="214"/>
        <end position="218"/>
    </location>
    <ligand>
        <name>ATP</name>
        <dbReference type="ChEBI" id="CHEBI:30616"/>
    </ligand>
</feature>
<evidence type="ECO:0000256" key="6">
    <source>
        <dbReference type="HAMAP-Rule" id="MF_00020"/>
    </source>
</evidence>